<keyword evidence="1" id="KW-0472">Membrane</keyword>
<dbReference type="RefSeq" id="WP_157927189.1">
    <property type="nucleotide sequence ID" value="NZ_LT841358.1"/>
</dbReference>
<dbReference type="EMBL" id="LT841358">
    <property type="protein sequence ID" value="SMH71171.1"/>
    <property type="molecule type" value="Genomic_DNA"/>
</dbReference>
<protein>
    <submittedName>
        <fullName evidence="2">Uncharacterized protein</fullName>
    </submittedName>
</protein>
<dbReference type="Proteomes" id="UP000230607">
    <property type="component" value="Chromosome 1"/>
</dbReference>
<sequence>MSDIRLVMIGAVVIFAGFVVASIGNADYAQYAVQQQTFDDCYDYSSGVAMHVKCSDKSYDHMLYLLLSFALLGIGGFVMYKGIRGKWDHDVKDNEMLGSKDT</sequence>
<evidence type="ECO:0000256" key="1">
    <source>
        <dbReference type="SAM" id="Phobius"/>
    </source>
</evidence>
<evidence type="ECO:0000313" key="2">
    <source>
        <dbReference type="EMBL" id="SMH71171.1"/>
    </source>
</evidence>
<organism evidence="2 3">
    <name type="scientific">Candidatus Nitrosotalea okcheonensis</name>
    <dbReference type="NCBI Taxonomy" id="1903276"/>
    <lineage>
        <taxon>Archaea</taxon>
        <taxon>Nitrososphaerota</taxon>
        <taxon>Nitrososphaeria</taxon>
        <taxon>Nitrosotaleales</taxon>
        <taxon>Nitrosotaleaceae</taxon>
        <taxon>Nitrosotalea</taxon>
    </lineage>
</organism>
<accession>A0A2H1FEK3</accession>
<evidence type="ECO:0000313" key="3">
    <source>
        <dbReference type="Proteomes" id="UP000230607"/>
    </source>
</evidence>
<dbReference type="OrthoDB" id="8487at2157"/>
<gene>
    <name evidence="2" type="ORF">NCS_10978</name>
</gene>
<name>A0A2H1FEK3_9ARCH</name>
<keyword evidence="1" id="KW-0812">Transmembrane</keyword>
<reference evidence="3" key="1">
    <citation type="submission" date="2017-03" db="EMBL/GenBank/DDBJ databases">
        <authorList>
            <person name="Herbold C."/>
        </authorList>
    </citation>
    <scope>NUCLEOTIDE SEQUENCE [LARGE SCALE GENOMIC DNA]</scope>
</reference>
<feature type="transmembrane region" description="Helical" evidence="1">
    <location>
        <begin position="7"/>
        <end position="24"/>
    </location>
</feature>
<keyword evidence="3" id="KW-1185">Reference proteome</keyword>
<dbReference type="AlphaFoldDB" id="A0A2H1FEK3"/>
<proteinExistence type="predicted"/>
<keyword evidence="1" id="KW-1133">Transmembrane helix</keyword>
<feature type="transmembrane region" description="Helical" evidence="1">
    <location>
        <begin position="62"/>
        <end position="80"/>
    </location>
</feature>